<accession>A0AB39HRR1</accession>
<feature type="transmembrane region" description="Helical" evidence="2">
    <location>
        <begin position="142"/>
        <end position="160"/>
    </location>
</feature>
<dbReference type="InterPro" id="IPR024164">
    <property type="entry name" value="KinB-signalling_activ"/>
</dbReference>
<dbReference type="RefSeq" id="WP_368653740.1">
    <property type="nucleotide sequence ID" value="NZ_CP162599.1"/>
</dbReference>
<feature type="transmembrane region" description="Helical" evidence="2">
    <location>
        <begin position="84"/>
        <end position="105"/>
    </location>
</feature>
<evidence type="ECO:0000313" key="3">
    <source>
        <dbReference type="EMBL" id="XDK33053.1"/>
    </source>
</evidence>
<feature type="transmembrane region" description="Helical" evidence="2">
    <location>
        <begin position="7"/>
        <end position="28"/>
    </location>
</feature>
<protein>
    <submittedName>
        <fullName evidence="3">KinB-signaling pathway activation protein</fullName>
    </submittedName>
</protein>
<gene>
    <name evidence="3" type="ORF">AB4Y30_01345</name>
</gene>
<keyword evidence="2" id="KW-1133">Transmembrane helix</keyword>
<reference evidence="3" key="1">
    <citation type="submission" date="2024-07" db="EMBL/GenBank/DDBJ databases">
        <title>Halotolerant mesophilic bacterium Ornithinibacillus sp. 4-3, sp. nov., isolated from soil.</title>
        <authorList>
            <person name="Sidarenka A.V."/>
            <person name="Guliayeva D.E."/>
            <person name="Leanovich S.I."/>
            <person name="Hileuskaya K.S."/>
            <person name="Akhremchuk A.E."/>
            <person name="Sikolenko M.A."/>
            <person name="Valentovich L.N."/>
        </authorList>
    </citation>
    <scope>NUCLEOTIDE SEQUENCE</scope>
    <source>
        <strain evidence="3">4-3</strain>
    </source>
</reference>
<dbReference type="GO" id="GO:0045881">
    <property type="term" value="P:positive regulation of sporulation resulting in formation of a cellular spore"/>
    <property type="evidence" value="ECO:0007669"/>
    <property type="project" value="InterPro"/>
</dbReference>
<feature type="transmembrane region" description="Helical" evidence="2">
    <location>
        <begin position="166"/>
        <end position="186"/>
    </location>
</feature>
<dbReference type="EMBL" id="CP162599">
    <property type="protein sequence ID" value="XDK33053.1"/>
    <property type="molecule type" value="Genomic_DNA"/>
</dbReference>
<proteinExistence type="predicted"/>
<name>A0AB39HRR1_9BACI</name>
<feature type="transmembrane region" description="Helical" evidence="2">
    <location>
        <begin position="48"/>
        <end position="72"/>
    </location>
</feature>
<dbReference type="Pfam" id="PF14089">
    <property type="entry name" value="KbaA"/>
    <property type="match status" value="1"/>
</dbReference>
<organism evidence="3">
    <name type="scientific">Ornithinibacillus sp. 4-3</name>
    <dbReference type="NCBI Taxonomy" id="3231488"/>
    <lineage>
        <taxon>Bacteria</taxon>
        <taxon>Bacillati</taxon>
        <taxon>Bacillota</taxon>
        <taxon>Bacilli</taxon>
        <taxon>Bacillales</taxon>
        <taxon>Bacillaceae</taxon>
        <taxon>Ornithinibacillus</taxon>
    </lineage>
</organism>
<dbReference type="SMART" id="SM01251">
    <property type="entry name" value="KbaA"/>
    <property type="match status" value="1"/>
</dbReference>
<sequence length="221" mass="24951">MNSRKLVGFFFKTLFLGAIICLVASFFIKSDVYLDNIKAGEWFGLVGLFAWYMVYGMLYSIISQAGFFAYLFINRFGLGLFRSFWPTVQGLLIAFVIFDLVYFPYKATEGIALYWFIAMALAIFAYGWIIAKIKAKETHARAFMPALFLMVVMTAIEWVPGLRSEGIDITALMIITLLACNTYQLLMLHRLSPPGQTQASQKSAGNQKNPAQNQKLNPKKA</sequence>
<dbReference type="AlphaFoldDB" id="A0AB39HRR1"/>
<keyword evidence="2" id="KW-0812">Transmembrane</keyword>
<feature type="region of interest" description="Disordered" evidence="1">
    <location>
        <begin position="194"/>
        <end position="221"/>
    </location>
</feature>
<dbReference type="PIRSF" id="PIRSF029886">
    <property type="entry name" value="KBAA"/>
    <property type="match status" value="1"/>
</dbReference>
<feature type="transmembrane region" description="Helical" evidence="2">
    <location>
        <begin position="111"/>
        <end position="130"/>
    </location>
</feature>
<keyword evidence="2" id="KW-0472">Membrane</keyword>
<evidence type="ECO:0000256" key="1">
    <source>
        <dbReference type="SAM" id="MobiDB-lite"/>
    </source>
</evidence>
<evidence type="ECO:0000256" key="2">
    <source>
        <dbReference type="SAM" id="Phobius"/>
    </source>
</evidence>